<dbReference type="GO" id="GO:0010945">
    <property type="term" value="F:coenzyme A diphosphatase activity"/>
    <property type="evidence" value="ECO:0007669"/>
    <property type="project" value="InterPro"/>
</dbReference>
<proteinExistence type="predicted"/>
<accession>A0A2P9HPC9</accession>
<dbReference type="InterPro" id="IPR000086">
    <property type="entry name" value="NUDIX_hydrolase_dom"/>
</dbReference>
<dbReference type="PANTHER" id="PTHR12992">
    <property type="entry name" value="NUDIX HYDROLASE"/>
    <property type="match status" value="1"/>
</dbReference>
<dbReference type="EMBL" id="OOFM01000005">
    <property type="protein sequence ID" value="SPL65995.1"/>
    <property type="molecule type" value="Genomic_DNA"/>
</dbReference>
<comment type="cofactor">
    <cofactor evidence="2">
        <name>Mg(2+)</name>
        <dbReference type="ChEBI" id="CHEBI:18420"/>
    </cofactor>
</comment>
<organism evidence="8 9">
    <name type="scientific">Ochrobactrum soli</name>
    <dbReference type="NCBI Taxonomy" id="2448455"/>
    <lineage>
        <taxon>Bacteria</taxon>
        <taxon>Pseudomonadati</taxon>
        <taxon>Pseudomonadota</taxon>
        <taxon>Alphaproteobacteria</taxon>
        <taxon>Hyphomicrobiales</taxon>
        <taxon>Brucellaceae</taxon>
        <taxon>Brucella/Ochrobactrum group</taxon>
        <taxon>Ochrobactrum</taxon>
    </lineage>
</organism>
<gene>
    <name evidence="8" type="ORF">OHAE_1862</name>
</gene>
<name>A0A2P9HPC9_9HYPH</name>
<dbReference type="InterPro" id="IPR015797">
    <property type="entry name" value="NUDIX_hydrolase-like_dom_sf"/>
</dbReference>
<evidence type="ECO:0000256" key="3">
    <source>
        <dbReference type="ARBA" id="ARBA00022723"/>
    </source>
</evidence>
<evidence type="ECO:0000256" key="6">
    <source>
        <dbReference type="ARBA" id="ARBA00023211"/>
    </source>
</evidence>
<dbReference type="CDD" id="cd03426">
    <property type="entry name" value="NUDIX_CoAse_Nudt7"/>
    <property type="match status" value="1"/>
</dbReference>
<keyword evidence="5" id="KW-0460">Magnesium</keyword>
<dbReference type="Proteomes" id="UP000246073">
    <property type="component" value="Unassembled WGS sequence"/>
</dbReference>
<evidence type="ECO:0000256" key="1">
    <source>
        <dbReference type="ARBA" id="ARBA00001936"/>
    </source>
</evidence>
<dbReference type="SUPFAM" id="SSF55811">
    <property type="entry name" value="Nudix"/>
    <property type="match status" value="1"/>
</dbReference>
<evidence type="ECO:0000256" key="4">
    <source>
        <dbReference type="ARBA" id="ARBA00022801"/>
    </source>
</evidence>
<feature type="domain" description="Nudix hydrolase" evidence="7">
    <location>
        <begin position="50"/>
        <end position="182"/>
    </location>
</feature>
<evidence type="ECO:0000256" key="5">
    <source>
        <dbReference type="ARBA" id="ARBA00022842"/>
    </source>
</evidence>
<dbReference type="Pfam" id="PF00293">
    <property type="entry name" value="NUDIX"/>
    <property type="match status" value="1"/>
</dbReference>
<sequence>MMERGLHSLSAFSAGDFAERVRNWQPDHSDITGDHALNPEFEQAMVTAKMRDAAVLVPVVDRGPGATVLLTQRTDRLRQHSGQIAFPGGAIDPEDGTAEHAALREANEEIGLAAERAEIIGNLPRYLTGSGFSITPVLAVVKTPFDLHPNPDEVADIFEVPLSFLMNPANHRRESRILNGKERFYYAMPYNERFIWGITAGIIRGLYERLYV</sequence>
<evidence type="ECO:0000313" key="8">
    <source>
        <dbReference type="EMBL" id="SPL65995.1"/>
    </source>
</evidence>
<dbReference type="PANTHER" id="PTHR12992:SF11">
    <property type="entry name" value="MITOCHONDRIAL COENZYME A DIPHOSPHATASE NUDT8"/>
    <property type="match status" value="1"/>
</dbReference>
<keyword evidence="3" id="KW-0479">Metal-binding</keyword>
<protein>
    <submittedName>
        <fullName evidence="8">Hypothetical nudix hydrolase YeaB</fullName>
    </submittedName>
</protein>
<comment type="cofactor">
    <cofactor evidence="1">
        <name>Mn(2+)</name>
        <dbReference type="ChEBI" id="CHEBI:29035"/>
    </cofactor>
</comment>
<evidence type="ECO:0000256" key="2">
    <source>
        <dbReference type="ARBA" id="ARBA00001946"/>
    </source>
</evidence>
<dbReference type="AlphaFoldDB" id="A0A2P9HPC9"/>
<dbReference type="InterPro" id="IPR045121">
    <property type="entry name" value="CoAse"/>
</dbReference>
<dbReference type="PROSITE" id="PS51462">
    <property type="entry name" value="NUDIX"/>
    <property type="match status" value="1"/>
</dbReference>
<reference evidence="9" key="1">
    <citation type="submission" date="2017-12" db="EMBL/GenBank/DDBJ databases">
        <authorList>
            <person name="Diaz M."/>
        </authorList>
    </citation>
    <scope>NUCLEOTIDE SEQUENCE [LARGE SCALE GENOMIC DNA]</scope>
    <source>
        <strain evidence="9">FI11154</strain>
    </source>
</reference>
<dbReference type="GO" id="GO:0046872">
    <property type="term" value="F:metal ion binding"/>
    <property type="evidence" value="ECO:0007669"/>
    <property type="project" value="UniProtKB-KW"/>
</dbReference>
<dbReference type="NCBIfam" id="NF007980">
    <property type="entry name" value="PRK10707.1"/>
    <property type="match status" value="1"/>
</dbReference>
<dbReference type="Gene3D" id="3.90.79.10">
    <property type="entry name" value="Nucleoside Triphosphate Pyrophosphohydrolase"/>
    <property type="match status" value="1"/>
</dbReference>
<keyword evidence="4 8" id="KW-0378">Hydrolase</keyword>
<evidence type="ECO:0000313" key="9">
    <source>
        <dbReference type="Proteomes" id="UP000246073"/>
    </source>
</evidence>
<keyword evidence="6" id="KW-0464">Manganese</keyword>
<evidence type="ECO:0000259" key="7">
    <source>
        <dbReference type="PROSITE" id="PS51462"/>
    </source>
</evidence>